<dbReference type="SUPFAM" id="SSF48452">
    <property type="entry name" value="TPR-like"/>
    <property type="match status" value="1"/>
</dbReference>
<dbReference type="InterPro" id="IPR033985">
    <property type="entry name" value="SusD-like_N"/>
</dbReference>
<evidence type="ECO:0000313" key="10">
    <source>
        <dbReference type="Proteomes" id="UP000184406"/>
    </source>
</evidence>
<feature type="signal peptide" evidence="6">
    <location>
        <begin position="1"/>
        <end position="26"/>
    </location>
</feature>
<evidence type="ECO:0000259" key="8">
    <source>
        <dbReference type="Pfam" id="PF14322"/>
    </source>
</evidence>
<dbReference type="RefSeq" id="WP_072860761.1">
    <property type="nucleotide sequence ID" value="NZ_FQUX01000001.1"/>
</dbReference>
<dbReference type="GO" id="GO:0009279">
    <property type="term" value="C:cell outer membrane"/>
    <property type="evidence" value="ECO:0007669"/>
    <property type="project" value="UniProtKB-SubCell"/>
</dbReference>
<comment type="subcellular location">
    <subcellularLocation>
        <location evidence="1">Cell outer membrane</location>
    </subcellularLocation>
</comment>
<accession>A0A1M4W6M6</accession>
<evidence type="ECO:0000256" key="1">
    <source>
        <dbReference type="ARBA" id="ARBA00004442"/>
    </source>
</evidence>
<protein>
    <submittedName>
        <fullName evidence="9">Starch-binding associating with outer membrane</fullName>
    </submittedName>
</protein>
<keyword evidence="5" id="KW-0998">Cell outer membrane</keyword>
<dbReference type="InterPro" id="IPR012944">
    <property type="entry name" value="SusD_RagB_dom"/>
</dbReference>
<keyword evidence="10" id="KW-1185">Reference proteome</keyword>
<evidence type="ECO:0000259" key="7">
    <source>
        <dbReference type="Pfam" id="PF07980"/>
    </source>
</evidence>
<name>A0A1M4W6M6_9FLAO</name>
<dbReference type="Pfam" id="PF14322">
    <property type="entry name" value="SusD-like_3"/>
    <property type="match status" value="1"/>
</dbReference>
<dbReference type="OrthoDB" id="5694214at2"/>
<reference evidence="10" key="1">
    <citation type="submission" date="2016-11" db="EMBL/GenBank/DDBJ databases">
        <authorList>
            <person name="Varghese N."/>
            <person name="Submissions S."/>
        </authorList>
    </citation>
    <scope>NUCLEOTIDE SEQUENCE [LARGE SCALE GENOMIC DNA]</scope>
    <source>
        <strain evidence="10">DSM 17539</strain>
    </source>
</reference>
<comment type="similarity">
    <text evidence="2">Belongs to the SusD family.</text>
</comment>
<dbReference type="Pfam" id="PF07980">
    <property type="entry name" value="SusD_RagB"/>
    <property type="match status" value="1"/>
</dbReference>
<feature type="chain" id="PRO_5013041873" evidence="6">
    <location>
        <begin position="27"/>
        <end position="529"/>
    </location>
</feature>
<gene>
    <name evidence="9" type="ORF">SAMN03080594_1011223</name>
</gene>
<evidence type="ECO:0000256" key="6">
    <source>
        <dbReference type="SAM" id="SignalP"/>
    </source>
</evidence>
<evidence type="ECO:0000256" key="3">
    <source>
        <dbReference type="ARBA" id="ARBA00022729"/>
    </source>
</evidence>
<keyword evidence="4" id="KW-0472">Membrane</keyword>
<feature type="domain" description="SusD-like N-terminal" evidence="8">
    <location>
        <begin position="91"/>
        <end position="227"/>
    </location>
</feature>
<dbReference type="Proteomes" id="UP000184406">
    <property type="component" value="Unassembled WGS sequence"/>
</dbReference>
<evidence type="ECO:0000256" key="5">
    <source>
        <dbReference type="ARBA" id="ARBA00023237"/>
    </source>
</evidence>
<feature type="domain" description="RagB/SusD" evidence="7">
    <location>
        <begin position="267"/>
        <end position="528"/>
    </location>
</feature>
<dbReference type="AlphaFoldDB" id="A0A1M4W6M6"/>
<dbReference type="Gene3D" id="1.25.40.390">
    <property type="match status" value="1"/>
</dbReference>
<dbReference type="EMBL" id="FQUX01000001">
    <property type="protein sequence ID" value="SHE76743.1"/>
    <property type="molecule type" value="Genomic_DNA"/>
</dbReference>
<evidence type="ECO:0000256" key="2">
    <source>
        <dbReference type="ARBA" id="ARBA00006275"/>
    </source>
</evidence>
<evidence type="ECO:0000256" key="4">
    <source>
        <dbReference type="ARBA" id="ARBA00023136"/>
    </source>
</evidence>
<organism evidence="9 10">
    <name type="scientific">Arenibacter palladensis</name>
    <dbReference type="NCBI Taxonomy" id="237373"/>
    <lineage>
        <taxon>Bacteria</taxon>
        <taxon>Pseudomonadati</taxon>
        <taxon>Bacteroidota</taxon>
        <taxon>Flavobacteriia</taxon>
        <taxon>Flavobacteriales</taxon>
        <taxon>Flavobacteriaceae</taxon>
        <taxon>Arenibacter</taxon>
    </lineage>
</organism>
<dbReference type="InterPro" id="IPR011990">
    <property type="entry name" value="TPR-like_helical_dom_sf"/>
</dbReference>
<keyword evidence="3 6" id="KW-0732">Signal</keyword>
<proteinExistence type="inferred from homology"/>
<evidence type="ECO:0000313" key="9">
    <source>
        <dbReference type="EMBL" id="SHE76743.1"/>
    </source>
</evidence>
<sequence>MKTYKKFRYYRLLFFFAIAIPLVGCSDLEENPDFTTQDNFFATAEQLELGVNAVYDGIGYGRDWFNHYYDRFVFECLVGYQVGWEKGPLDFQNGNVNPSDDYIATYWRISYENINRANAIIQKADQLKEEGAPNTALIDRVKAETMFLRAFYYYNLVRYFDNIPVTTQKTESDKDLPSNENGKRLALDLIEDDLIIAAAVLPESYSSGNVGRATKWAAMALLVKAYLQDEKWGEARTTAETIMTESGLDLFDDFAQNFSVADENTGERIFEAQVSSSANSGENQNYHQHFIPGDLPNDLGGVGWHWINSTQAFREKYDPNDKRIAGTFISEYPTTRVGPNSAGERPIVKWSADASYNLSRFGGMVSADADPNNPDELIFGNGWSAKYTEMGISNANLTEKNIVYLRYADVLLGHSEAANESGTGDPYLGINLVRERAGLDPLSGLSKELLRDAIVNERVMEFAMECEVYPELKRKSTFGGTPDYLGDYIQEFIDTYGVDRTLKAKDYVLPIPLNEVLGNPNVTQNPQYQ</sequence>